<gene>
    <name evidence="3" type="ORF">FYJ39_16325</name>
</gene>
<organism evidence="3 4">
    <name type="scientific">Clostridium porci</name>
    <dbReference type="NCBI Taxonomy" id="2605778"/>
    <lineage>
        <taxon>Bacteria</taxon>
        <taxon>Bacillati</taxon>
        <taxon>Bacillota</taxon>
        <taxon>Clostridia</taxon>
        <taxon>Eubacteriales</taxon>
        <taxon>Clostridiaceae</taxon>
        <taxon>Clostridium</taxon>
    </lineage>
</organism>
<dbReference type="InterPro" id="IPR019219">
    <property type="entry name" value="DUF2130"/>
</dbReference>
<dbReference type="Pfam" id="PF09903">
    <property type="entry name" value="DUF2130"/>
    <property type="match status" value="1"/>
</dbReference>
<protein>
    <submittedName>
        <fullName evidence="3">DUF2130 domain-containing protein</fullName>
    </submittedName>
</protein>
<evidence type="ECO:0000256" key="2">
    <source>
        <dbReference type="SAM" id="MobiDB-lite"/>
    </source>
</evidence>
<dbReference type="AlphaFoldDB" id="A0A7X2NNM5"/>
<accession>A0A7X2NNM5</accession>
<evidence type="ECO:0000313" key="4">
    <source>
        <dbReference type="Proteomes" id="UP000429958"/>
    </source>
</evidence>
<keyword evidence="1" id="KW-0175">Coiled coil</keyword>
<proteinExistence type="predicted"/>
<evidence type="ECO:0000313" key="3">
    <source>
        <dbReference type="EMBL" id="MSS38058.1"/>
    </source>
</evidence>
<dbReference type="PIRSF" id="PIRSF005850">
    <property type="entry name" value="UCP005850"/>
    <property type="match status" value="1"/>
</dbReference>
<feature type="compositionally biased region" description="Polar residues" evidence="2">
    <location>
        <begin position="448"/>
        <end position="458"/>
    </location>
</feature>
<dbReference type="Proteomes" id="UP000429958">
    <property type="component" value="Unassembled WGS sequence"/>
</dbReference>
<dbReference type="RefSeq" id="WP_154473503.1">
    <property type="nucleotide sequence ID" value="NZ_VUMD01000017.1"/>
</dbReference>
<feature type="coiled-coil region" evidence="1">
    <location>
        <begin position="55"/>
        <end position="93"/>
    </location>
</feature>
<keyword evidence="4" id="KW-1185">Reference proteome</keyword>
<dbReference type="EMBL" id="VUMD01000017">
    <property type="protein sequence ID" value="MSS38058.1"/>
    <property type="molecule type" value="Genomic_DNA"/>
</dbReference>
<comment type="caution">
    <text evidence="3">The sequence shown here is derived from an EMBL/GenBank/DDBJ whole genome shotgun (WGS) entry which is preliminary data.</text>
</comment>
<evidence type="ECO:0000256" key="1">
    <source>
        <dbReference type="SAM" id="Coils"/>
    </source>
</evidence>
<name>A0A7X2NNM5_9CLOT</name>
<feature type="coiled-coil region" evidence="1">
    <location>
        <begin position="135"/>
        <end position="162"/>
    </location>
</feature>
<feature type="region of interest" description="Disordered" evidence="2">
    <location>
        <begin position="438"/>
        <end position="458"/>
    </location>
</feature>
<reference evidence="3 4" key="1">
    <citation type="submission" date="2019-08" db="EMBL/GenBank/DDBJ databases">
        <title>In-depth cultivation of the pig gut microbiome towards novel bacterial diversity and tailored functional studies.</title>
        <authorList>
            <person name="Wylensek D."/>
            <person name="Hitch T.C.A."/>
            <person name="Clavel T."/>
        </authorList>
    </citation>
    <scope>NUCLEOTIDE SEQUENCE [LARGE SCALE GENOMIC DNA]</scope>
    <source>
        <strain evidence="3 4">WCA-389-WT-23D1</strain>
    </source>
</reference>
<sequence>MEKLKCPHCGEQFEVDETGYAAIVKQVRDKEFEKELLRQREAAEADKSKSLTIAVAEAEAKHQDYLREKDAEIARLKSQLESEQAQKDSVVQLTKTEAEQRYQKQLFDKDTKIAELKSKLESSGKDRDLAVTTAEAEAAKQMSAKEAEIAELKNQIALGKTEADLKAQNLKSSYDAQLKAKDEQIAYYRDLKAKMSTKMIGETLEQHCETSFNQVRALGFQSAYFEKDNQVSKSGSKGDYIFRDFDENGLEYISIMFEMKNENETTATKHKNSDFFKELDKDRREKGCEYAVLVSMLEADSELYNTGIVEVYQYPKMYVIRPQFFLTLITLLRNAALNSLGYQRELEAMRNQNLDISKFEESLADFKKRFGRNYRLASEKFGSAIEEIDKAIIRMQKVKEHLLSSENNLRLANDKVDDLTVKKLTKDNPTMQKRFAELTDQSKAPAITDSSQLTSQTA</sequence>